<dbReference type="InterPro" id="IPR022536">
    <property type="entry name" value="EspC"/>
</dbReference>
<gene>
    <name evidence="1" type="ORF">F0L68_06540</name>
</gene>
<dbReference type="Pfam" id="PF10824">
    <property type="entry name" value="T7SS_ESX_EspC"/>
    <property type="match status" value="1"/>
</dbReference>
<evidence type="ECO:0008006" key="3">
    <source>
        <dbReference type="Google" id="ProtNLM"/>
    </source>
</evidence>
<sequence>MGGAGTEVDLEQLKQHETDVRGIAADVDTAVSASDSGGAAFDIDAFGIVGQIFALPIQGWVDAAVDFLQQAATVGHEVADRLKDSRETYQSTDQEHADNFDQICGGV</sequence>
<dbReference type="OrthoDB" id="3700248at2"/>
<evidence type="ECO:0000313" key="1">
    <source>
        <dbReference type="EMBL" id="KAA2264744.1"/>
    </source>
</evidence>
<accession>A0A5B2XP56</accession>
<reference evidence="1 2" key="2">
    <citation type="submission" date="2019-09" db="EMBL/GenBank/DDBJ databases">
        <authorList>
            <person name="Jin C."/>
        </authorList>
    </citation>
    <scope>NUCLEOTIDE SEQUENCE [LARGE SCALE GENOMIC DNA]</scope>
    <source>
        <strain evidence="1 2">AN110305</strain>
    </source>
</reference>
<dbReference type="Proteomes" id="UP000323454">
    <property type="component" value="Unassembled WGS sequence"/>
</dbReference>
<keyword evidence="2" id="KW-1185">Reference proteome</keyword>
<organism evidence="1 2">
    <name type="scientific">Solihabitans fulvus</name>
    <dbReference type="NCBI Taxonomy" id="1892852"/>
    <lineage>
        <taxon>Bacteria</taxon>
        <taxon>Bacillati</taxon>
        <taxon>Actinomycetota</taxon>
        <taxon>Actinomycetes</taxon>
        <taxon>Pseudonocardiales</taxon>
        <taxon>Pseudonocardiaceae</taxon>
        <taxon>Solihabitans</taxon>
    </lineage>
</organism>
<dbReference type="EMBL" id="VUOB01000010">
    <property type="protein sequence ID" value="KAA2264744.1"/>
    <property type="molecule type" value="Genomic_DNA"/>
</dbReference>
<dbReference type="GO" id="GO:0009306">
    <property type="term" value="P:protein secretion"/>
    <property type="evidence" value="ECO:0007669"/>
    <property type="project" value="InterPro"/>
</dbReference>
<dbReference type="RefSeq" id="WP_149848543.1">
    <property type="nucleotide sequence ID" value="NZ_VUOB01000010.1"/>
</dbReference>
<reference evidence="1 2" key="1">
    <citation type="submission" date="2019-09" db="EMBL/GenBank/DDBJ databases">
        <title>Goodfellowia gen. nov., a new genus of the Pseudonocardineae related to Actinoalloteichus, containing Goodfellowia coeruleoviolacea gen. nov., comb. nov. gen. nov., comb. nov.</title>
        <authorList>
            <person name="Labeda D."/>
        </authorList>
    </citation>
    <scope>NUCLEOTIDE SEQUENCE [LARGE SCALE GENOMIC DNA]</scope>
    <source>
        <strain evidence="1 2">AN110305</strain>
    </source>
</reference>
<name>A0A5B2XP56_9PSEU</name>
<comment type="caution">
    <text evidence="1">The sequence shown here is derived from an EMBL/GenBank/DDBJ whole genome shotgun (WGS) entry which is preliminary data.</text>
</comment>
<protein>
    <recommendedName>
        <fullName evidence="3">Excreted virulence factor EspC, type VII ESX diderm</fullName>
    </recommendedName>
</protein>
<evidence type="ECO:0000313" key="2">
    <source>
        <dbReference type="Proteomes" id="UP000323454"/>
    </source>
</evidence>
<dbReference type="AlphaFoldDB" id="A0A5B2XP56"/>
<proteinExistence type="predicted"/>